<accession>A0AAD7FPA2</accession>
<dbReference type="EMBL" id="JARKIE010000471">
    <property type="protein sequence ID" value="KAJ7635434.1"/>
    <property type="molecule type" value="Genomic_DNA"/>
</dbReference>
<gene>
    <name evidence="1" type="ORF">B0H17DRAFT_841121</name>
</gene>
<evidence type="ECO:0000313" key="1">
    <source>
        <dbReference type="EMBL" id="KAJ7635434.1"/>
    </source>
</evidence>
<reference evidence="1" key="1">
    <citation type="submission" date="2023-03" db="EMBL/GenBank/DDBJ databases">
        <title>Massive genome expansion in bonnet fungi (Mycena s.s.) driven by repeated elements and novel gene families across ecological guilds.</title>
        <authorList>
            <consortium name="Lawrence Berkeley National Laboratory"/>
            <person name="Harder C.B."/>
            <person name="Miyauchi S."/>
            <person name="Viragh M."/>
            <person name="Kuo A."/>
            <person name="Thoen E."/>
            <person name="Andreopoulos B."/>
            <person name="Lu D."/>
            <person name="Skrede I."/>
            <person name="Drula E."/>
            <person name="Henrissat B."/>
            <person name="Morin E."/>
            <person name="Kohler A."/>
            <person name="Barry K."/>
            <person name="LaButti K."/>
            <person name="Morin E."/>
            <person name="Salamov A."/>
            <person name="Lipzen A."/>
            <person name="Mereny Z."/>
            <person name="Hegedus B."/>
            <person name="Baldrian P."/>
            <person name="Stursova M."/>
            <person name="Weitz H."/>
            <person name="Taylor A."/>
            <person name="Grigoriev I.V."/>
            <person name="Nagy L.G."/>
            <person name="Martin F."/>
            <person name="Kauserud H."/>
        </authorList>
    </citation>
    <scope>NUCLEOTIDE SEQUENCE</scope>
    <source>
        <strain evidence="1">CBHHK067</strain>
    </source>
</reference>
<dbReference type="Proteomes" id="UP001221757">
    <property type="component" value="Unassembled WGS sequence"/>
</dbReference>
<feature type="non-terminal residue" evidence="1">
    <location>
        <position position="56"/>
    </location>
</feature>
<keyword evidence="2" id="KW-1185">Reference proteome</keyword>
<comment type="caution">
    <text evidence="1">The sequence shown here is derived from an EMBL/GenBank/DDBJ whole genome shotgun (WGS) entry which is preliminary data.</text>
</comment>
<name>A0AAD7FPA2_MYCRO</name>
<dbReference type="AlphaFoldDB" id="A0AAD7FPA2"/>
<organism evidence="1 2">
    <name type="scientific">Mycena rosella</name>
    <name type="common">Pink bonnet</name>
    <name type="synonym">Agaricus rosellus</name>
    <dbReference type="NCBI Taxonomy" id="1033263"/>
    <lineage>
        <taxon>Eukaryota</taxon>
        <taxon>Fungi</taxon>
        <taxon>Dikarya</taxon>
        <taxon>Basidiomycota</taxon>
        <taxon>Agaricomycotina</taxon>
        <taxon>Agaricomycetes</taxon>
        <taxon>Agaricomycetidae</taxon>
        <taxon>Agaricales</taxon>
        <taxon>Marasmiineae</taxon>
        <taxon>Mycenaceae</taxon>
        <taxon>Mycena</taxon>
    </lineage>
</organism>
<sequence length="56" mass="6629">KNWNFPKSHAHCHVFDDIEKKGASRHFGTKTSESMHRAIRQTYHHLTNFRNVTPQV</sequence>
<protein>
    <submittedName>
        <fullName evidence="1">Uncharacterized protein</fullName>
    </submittedName>
</protein>
<evidence type="ECO:0000313" key="2">
    <source>
        <dbReference type="Proteomes" id="UP001221757"/>
    </source>
</evidence>
<feature type="non-terminal residue" evidence="1">
    <location>
        <position position="1"/>
    </location>
</feature>
<proteinExistence type="predicted"/>